<feature type="compositionally biased region" description="Polar residues" evidence="1">
    <location>
        <begin position="18"/>
        <end position="36"/>
    </location>
</feature>
<protein>
    <submittedName>
        <fullName evidence="2">Uncharacterized protein</fullName>
    </submittedName>
</protein>
<sequence length="117" mass="12911">MWKSYRTLWPCSKPLSEIQITSQTKSHLGTTGSGTDHTAHTEQKRTHTGSFDQSAGLRGLTSTSKEMKLYHDGNDNDNDDNDDIDGAGDGDVDDGYDRDDDGDNDDVDDIDDVLRCL</sequence>
<name>A0AAV4JD18_9GAST</name>
<comment type="caution">
    <text evidence="2">The sequence shown here is derived from an EMBL/GenBank/DDBJ whole genome shotgun (WGS) entry which is preliminary data.</text>
</comment>
<evidence type="ECO:0000313" key="2">
    <source>
        <dbReference type="EMBL" id="GFS20718.1"/>
    </source>
</evidence>
<evidence type="ECO:0000313" key="3">
    <source>
        <dbReference type="Proteomes" id="UP000762676"/>
    </source>
</evidence>
<accession>A0AAV4JD18</accession>
<keyword evidence="3" id="KW-1185">Reference proteome</keyword>
<dbReference type="EMBL" id="BMAT01006834">
    <property type="protein sequence ID" value="GFS20718.1"/>
    <property type="molecule type" value="Genomic_DNA"/>
</dbReference>
<dbReference type="AlphaFoldDB" id="A0AAV4JD18"/>
<feature type="region of interest" description="Disordered" evidence="1">
    <location>
        <begin position="1"/>
        <end position="112"/>
    </location>
</feature>
<feature type="compositionally biased region" description="Acidic residues" evidence="1">
    <location>
        <begin position="75"/>
        <end position="111"/>
    </location>
</feature>
<feature type="compositionally biased region" description="Basic and acidic residues" evidence="1">
    <location>
        <begin position="65"/>
        <end position="74"/>
    </location>
</feature>
<gene>
    <name evidence="2" type="ORF">ElyMa_003320400</name>
</gene>
<proteinExistence type="predicted"/>
<organism evidence="2 3">
    <name type="scientific">Elysia marginata</name>
    <dbReference type="NCBI Taxonomy" id="1093978"/>
    <lineage>
        <taxon>Eukaryota</taxon>
        <taxon>Metazoa</taxon>
        <taxon>Spiralia</taxon>
        <taxon>Lophotrochozoa</taxon>
        <taxon>Mollusca</taxon>
        <taxon>Gastropoda</taxon>
        <taxon>Heterobranchia</taxon>
        <taxon>Euthyneura</taxon>
        <taxon>Panpulmonata</taxon>
        <taxon>Sacoglossa</taxon>
        <taxon>Placobranchoidea</taxon>
        <taxon>Plakobranchidae</taxon>
        <taxon>Elysia</taxon>
    </lineage>
</organism>
<evidence type="ECO:0000256" key="1">
    <source>
        <dbReference type="SAM" id="MobiDB-lite"/>
    </source>
</evidence>
<dbReference type="Proteomes" id="UP000762676">
    <property type="component" value="Unassembled WGS sequence"/>
</dbReference>
<reference evidence="2 3" key="1">
    <citation type="journal article" date="2021" name="Elife">
        <title>Chloroplast acquisition without the gene transfer in kleptoplastic sea slugs, Plakobranchus ocellatus.</title>
        <authorList>
            <person name="Maeda T."/>
            <person name="Takahashi S."/>
            <person name="Yoshida T."/>
            <person name="Shimamura S."/>
            <person name="Takaki Y."/>
            <person name="Nagai Y."/>
            <person name="Toyoda A."/>
            <person name="Suzuki Y."/>
            <person name="Arimoto A."/>
            <person name="Ishii H."/>
            <person name="Satoh N."/>
            <person name="Nishiyama T."/>
            <person name="Hasebe M."/>
            <person name="Maruyama T."/>
            <person name="Minagawa J."/>
            <person name="Obokata J."/>
            <person name="Shigenobu S."/>
        </authorList>
    </citation>
    <scope>NUCLEOTIDE SEQUENCE [LARGE SCALE GENOMIC DNA]</scope>
</reference>